<keyword evidence="3" id="KW-1185">Reference proteome</keyword>
<dbReference type="Proteomes" id="UP001177003">
    <property type="component" value="Chromosome 6"/>
</dbReference>
<organism evidence="2 3">
    <name type="scientific">Lactuca saligna</name>
    <name type="common">Willowleaf lettuce</name>
    <dbReference type="NCBI Taxonomy" id="75948"/>
    <lineage>
        <taxon>Eukaryota</taxon>
        <taxon>Viridiplantae</taxon>
        <taxon>Streptophyta</taxon>
        <taxon>Embryophyta</taxon>
        <taxon>Tracheophyta</taxon>
        <taxon>Spermatophyta</taxon>
        <taxon>Magnoliopsida</taxon>
        <taxon>eudicotyledons</taxon>
        <taxon>Gunneridae</taxon>
        <taxon>Pentapetalae</taxon>
        <taxon>asterids</taxon>
        <taxon>campanulids</taxon>
        <taxon>Asterales</taxon>
        <taxon>Asteraceae</taxon>
        <taxon>Cichorioideae</taxon>
        <taxon>Cichorieae</taxon>
        <taxon>Lactucinae</taxon>
        <taxon>Lactuca</taxon>
    </lineage>
</organism>
<evidence type="ECO:0000313" key="3">
    <source>
        <dbReference type="Proteomes" id="UP001177003"/>
    </source>
</evidence>
<sequence>MLFLLGCEVKIFINLIAAIETKQMAPDPYAILESKPDTSQEKELAQHSPTVLIQPSLIYQNIWRHPDVSPKQYIHEAQTKRKMPGKISATLRAAEKSPVCPMQPLDGGQVCIQEENTSNFTPVSQASSSSTAETVATYIASL</sequence>
<reference evidence="2" key="1">
    <citation type="submission" date="2023-04" db="EMBL/GenBank/DDBJ databases">
        <authorList>
            <person name="Vijverberg K."/>
            <person name="Xiong W."/>
            <person name="Schranz E."/>
        </authorList>
    </citation>
    <scope>NUCLEOTIDE SEQUENCE</scope>
</reference>
<dbReference type="EMBL" id="OX465082">
    <property type="protein sequence ID" value="CAI9291815.1"/>
    <property type="molecule type" value="Genomic_DNA"/>
</dbReference>
<keyword evidence="1" id="KW-0732">Signal</keyword>
<evidence type="ECO:0000313" key="2">
    <source>
        <dbReference type="EMBL" id="CAI9291815.1"/>
    </source>
</evidence>
<feature type="chain" id="PRO_5041218101" evidence="1">
    <location>
        <begin position="19"/>
        <end position="142"/>
    </location>
</feature>
<feature type="signal peptide" evidence="1">
    <location>
        <begin position="1"/>
        <end position="18"/>
    </location>
</feature>
<dbReference type="AlphaFoldDB" id="A0AA35ZFT6"/>
<evidence type="ECO:0000256" key="1">
    <source>
        <dbReference type="SAM" id="SignalP"/>
    </source>
</evidence>
<protein>
    <submittedName>
        <fullName evidence="2">Uncharacterized protein</fullName>
    </submittedName>
</protein>
<accession>A0AA35ZFT6</accession>
<gene>
    <name evidence="2" type="ORF">LSALG_LOCUS30928</name>
</gene>
<name>A0AA35ZFT6_LACSI</name>
<proteinExistence type="predicted"/>